<dbReference type="EMBL" id="CP041616">
    <property type="protein sequence ID" value="QDO90433.1"/>
    <property type="molecule type" value="Genomic_DNA"/>
</dbReference>
<sequence length="212" mass="21996">MEFPDVESLQDLGTFAGRARTLMEQGSMRLQAHGSVLAAWVCVLPGRGLVGQGVVLGLRTMPLASVHGAPGLDVTVPLSAIGDRMARRTSTGDIGTLLPVPPMQVSEPWTALTPARSGWEQVGAVPADELLEVARDGIAEISEGAPTGSGALAVTALRERVWGRSITDGGLRAGVGLAAYGLGFARPGSTVDIFRAGPWTRATTPVGHILTR</sequence>
<evidence type="ECO:0000313" key="3">
    <source>
        <dbReference type="EMBL" id="QDO90433.1"/>
    </source>
</evidence>
<evidence type="ECO:0000313" key="4">
    <source>
        <dbReference type="Proteomes" id="UP000315395"/>
    </source>
</evidence>
<dbReference type="Proteomes" id="UP000315395">
    <property type="component" value="Chromosome"/>
</dbReference>
<dbReference type="KEGG" id="orz:FNH13_14500"/>
<protein>
    <submittedName>
        <fullName evidence="3">Uncharacterized protein</fullName>
    </submittedName>
</protein>
<feature type="domain" description="DUF8185" evidence="2">
    <location>
        <begin position="114"/>
        <end position="212"/>
    </location>
</feature>
<dbReference type="Pfam" id="PF26035">
    <property type="entry name" value="DUF8010"/>
    <property type="match status" value="1"/>
</dbReference>
<dbReference type="InterPro" id="IPR058498">
    <property type="entry name" value="DUF8185"/>
</dbReference>
<proteinExistence type="predicted"/>
<dbReference type="InterPro" id="IPR058323">
    <property type="entry name" value="DUF8010"/>
</dbReference>
<keyword evidence="4" id="KW-1185">Reference proteome</keyword>
<accession>A0A516GFX9</accession>
<organism evidence="3 4">
    <name type="scientific">Ornithinimicrobium ciconiae</name>
    <dbReference type="NCBI Taxonomy" id="2594265"/>
    <lineage>
        <taxon>Bacteria</taxon>
        <taxon>Bacillati</taxon>
        <taxon>Actinomycetota</taxon>
        <taxon>Actinomycetes</taxon>
        <taxon>Micrococcales</taxon>
        <taxon>Ornithinimicrobiaceae</taxon>
        <taxon>Ornithinimicrobium</taxon>
    </lineage>
</organism>
<dbReference type="AlphaFoldDB" id="A0A516GFX9"/>
<feature type="domain" description="DUF8010" evidence="1">
    <location>
        <begin position="2"/>
        <end position="104"/>
    </location>
</feature>
<name>A0A516GFX9_9MICO</name>
<dbReference type="OrthoDB" id="4801220at2"/>
<evidence type="ECO:0000259" key="1">
    <source>
        <dbReference type="Pfam" id="PF26035"/>
    </source>
</evidence>
<evidence type="ECO:0000259" key="2">
    <source>
        <dbReference type="Pfam" id="PF26572"/>
    </source>
</evidence>
<reference evidence="3 4" key="1">
    <citation type="submission" date="2019-07" db="EMBL/GenBank/DDBJ databases">
        <title>complete genome sequencing of Ornithinimicrobium sp. H23M54.</title>
        <authorList>
            <person name="Bae J.-W."/>
            <person name="Lee S.-Y."/>
        </authorList>
    </citation>
    <scope>NUCLEOTIDE SEQUENCE [LARGE SCALE GENOMIC DNA]</scope>
    <source>
        <strain evidence="3 4">H23M54</strain>
    </source>
</reference>
<gene>
    <name evidence="3" type="ORF">FNH13_14500</name>
</gene>
<dbReference type="Pfam" id="PF26572">
    <property type="entry name" value="DUF8185"/>
    <property type="match status" value="1"/>
</dbReference>